<feature type="compositionally biased region" description="Pro residues" evidence="11">
    <location>
        <begin position="627"/>
        <end position="641"/>
    </location>
</feature>
<dbReference type="GO" id="GO:0042438">
    <property type="term" value="P:melanin biosynthetic process"/>
    <property type="evidence" value="ECO:0007669"/>
    <property type="project" value="UniProtKB-KW"/>
</dbReference>
<name>A0A6A7CAG9_9PEZI</name>
<gene>
    <name evidence="14" type="ORF">K470DRAFT_209050</name>
</gene>
<dbReference type="InterPro" id="IPR041640">
    <property type="entry name" value="Tyrosinase_C"/>
</dbReference>
<feature type="region of interest" description="Disordered" evidence="11">
    <location>
        <begin position="601"/>
        <end position="679"/>
    </location>
</feature>
<dbReference type="SUPFAM" id="SSF48056">
    <property type="entry name" value="Di-copper centre-containing domain"/>
    <property type="match status" value="1"/>
</dbReference>
<evidence type="ECO:0000256" key="1">
    <source>
        <dbReference type="ARBA" id="ARBA00001973"/>
    </source>
</evidence>
<dbReference type="PANTHER" id="PTHR11474:SF76">
    <property type="entry name" value="SHKT DOMAIN-CONTAINING PROTEIN"/>
    <property type="match status" value="1"/>
</dbReference>
<evidence type="ECO:0000256" key="9">
    <source>
        <dbReference type="ARBA" id="ARBA00048233"/>
    </source>
</evidence>
<feature type="chain" id="PRO_5025496060" description="tyrosinase" evidence="12">
    <location>
        <begin position="20"/>
        <end position="679"/>
    </location>
</feature>
<evidence type="ECO:0000256" key="10">
    <source>
        <dbReference type="ARBA" id="ARBA00048881"/>
    </source>
</evidence>
<evidence type="ECO:0000256" key="12">
    <source>
        <dbReference type="SAM" id="SignalP"/>
    </source>
</evidence>
<dbReference type="InterPro" id="IPR002227">
    <property type="entry name" value="Tyrosinase_Cu-bd"/>
</dbReference>
<evidence type="ECO:0000256" key="7">
    <source>
        <dbReference type="ARBA" id="ARBA00023033"/>
    </source>
</evidence>
<keyword evidence="12" id="KW-0732">Signal</keyword>
<feature type="signal peptide" evidence="12">
    <location>
        <begin position="1"/>
        <end position="19"/>
    </location>
</feature>
<evidence type="ECO:0000256" key="5">
    <source>
        <dbReference type="ARBA" id="ARBA00023002"/>
    </source>
</evidence>
<protein>
    <recommendedName>
        <fullName evidence="3">tyrosinase</fullName>
        <ecNumber evidence="3">1.14.18.1</ecNumber>
    </recommendedName>
</protein>
<keyword evidence="4" id="KW-0479">Metal-binding</keyword>
<evidence type="ECO:0000313" key="15">
    <source>
        <dbReference type="Proteomes" id="UP000799421"/>
    </source>
</evidence>
<comment type="catalytic activity">
    <reaction evidence="10">
        <text>L-tyrosine + O2 = L-dopaquinone + H2O</text>
        <dbReference type="Rhea" id="RHEA:18117"/>
        <dbReference type="ChEBI" id="CHEBI:15377"/>
        <dbReference type="ChEBI" id="CHEBI:15379"/>
        <dbReference type="ChEBI" id="CHEBI:57924"/>
        <dbReference type="ChEBI" id="CHEBI:58315"/>
        <dbReference type="EC" id="1.14.18.1"/>
    </reaction>
</comment>
<dbReference type="GO" id="GO:0004503">
    <property type="term" value="F:tyrosinase activity"/>
    <property type="evidence" value="ECO:0007669"/>
    <property type="project" value="UniProtKB-EC"/>
</dbReference>
<dbReference type="AlphaFoldDB" id="A0A6A7CAG9"/>
<comment type="similarity">
    <text evidence="2">Belongs to the tyrosinase family.</text>
</comment>
<evidence type="ECO:0000256" key="11">
    <source>
        <dbReference type="SAM" id="MobiDB-lite"/>
    </source>
</evidence>
<evidence type="ECO:0000256" key="4">
    <source>
        <dbReference type="ARBA" id="ARBA00022723"/>
    </source>
</evidence>
<evidence type="ECO:0000256" key="2">
    <source>
        <dbReference type="ARBA" id="ARBA00009928"/>
    </source>
</evidence>
<proteinExistence type="inferred from homology"/>
<evidence type="ECO:0000256" key="6">
    <source>
        <dbReference type="ARBA" id="ARBA00023008"/>
    </source>
</evidence>
<dbReference type="PRINTS" id="PR00092">
    <property type="entry name" value="TYROSINASE"/>
</dbReference>
<organism evidence="14 15">
    <name type="scientific">Piedraia hortae CBS 480.64</name>
    <dbReference type="NCBI Taxonomy" id="1314780"/>
    <lineage>
        <taxon>Eukaryota</taxon>
        <taxon>Fungi</taxon>
        <taxon>Dikarya</taxon>
        <taxon>Ascomycota</taxon>
        <taxon>Pezizomycotina</taxon>
        <taxon>Dothideomycetes</taxon>
        <taxon>Dothideomycetidae</taxon>
        <taxon>Capnodiales</taxon>
        <taxon>Piedraiaceae</taxon>
        <taxon>Piedraia</taxon>
    </lineage>
</organism>
<evidence type="ECO:0000256" key="8">
    <source>
        <dbReference type="ARBA" id="ARBA00023101"/>
    </source>
</evidence>
<dbReference type="Gene3D" id="1.10.1280.10">
    <property type="entry name" value="Di-copper center containing domain from catechol oxidase"/>
    <property type="match status" value="1"/>
</dbReference>
<keyword evidence="15" id="KW-1185">Reference proteome</keyword>
<evidence type="ECO:0000259" key="13">
    <source>
        <dbReference type="PROSITE" id="PS00498"/>
    </source>
</evidence>
<accession>A0A6A7CAG9</accession>
<dbReference type="Pfam" id="PF00264">
    <property type="entry name" value="Tyrosinase"/>
    <property type="match status" value="1"/>
</dbReference>
<dbReference type="EC" id="1.14.18.1" evidence="3"/>
<dbReference type="GO" id="GO:0046872">
    <property type="term" value="F:metal ion binding"/>
    <property type="evidence" value="ECO:0007669"/>
    <property type="project" value="UniProtKB-KW"/>
</dbReference>
<keyword evidence="5" id="KW-0560">Oxidoreductase</keyword>
<keyword evidence="8" id="KW-0470">Melanin biosynthesis</keyword>
<comment type="cofactor">
    <cofactor evidence="1">
        <name>Cu(2+)</name>
        <dbReference type="ChEBI" id="CHEBI:29036"/>
    </cofactor>
</comment>
<reference evidence="14" key="1">
    <citation type="journal article" date="2020" name="Stud. Mycol.">
        <title>101 Dothideomycetes genomes: a test case for predicting lifestyles and emergence of pathogens.</title>
        <authorList>
            <person name="Haridas S."/>
            <person name="Albert R."/>
            <person name="Binder M."/>
            <person name="Bloem J."/>
            <person name="Labutti K."/>
            <person name="Salamov A."/>
            <person name="Andreopoulos B."/>
            <person name="Baker S."/>
            <person name="Barry K."/>
            <person name="Bills G."/>
            <person name="Bluhm B."/>
            <person name="Cannon C."/>
            <person name="Castanera R."/>
            <person name="Culley D."/>
            <person name="Daum C."/>
            <person name="Ezra D."/>
            <person name="Gonzalez J."/>
            <person name="Henrissat B."/>
            <person name="Kuo A."/>
            <person name="Liang C."/>
            <person name="Lipzen A."/>
            <person name="Lutzoni F."/>
            <person name="Magnuson J."/>
            <person name="Mondo S."/>
            <person name="Nolan M."/>
            <person name="Ohm R."/>
            <person name="Pangilinan J."/>
            <person name="Park H.-J."/>
            <person name="Ramirez L."/>
            <person name="Alfaro M."/>
            <person name="Sun H."/>
            <person name="Tritt A."/>
            <person name="Yoshinaga Y."/>
            <person name="Zwiers L.-H."/>
            <person name="Turgeon B."/>
            <person name="Goodwin S."/>
            <person name="Spatafora J."/>
            <person name="Crous P."/>
            <person name="Grigoriev I."/>
        </authorList>
    </citation>
    <scope>NUCLEOTIDE SEQUENCE</scope>
    <source>
        <strain evidence="14">CBS 480.64</strain>
    </source>
</reference>
<keyword evidence="6" id="KW-0186">Copper</keyword>
<dbReference type="InterPro" id="IPR008922">
    <property type="entry name" value="Di-copper_centre_dom_sf"/>
</dbReference>
<dbReference type="PROSITE" id="PS00498">
    <property type="entry name" value="TYROSINASE_2"/>
    <property type="match status" value="1"/>
</dbReference>
<comment type="catalytic activity">
    <reaction evidence="9">
        <text>2 L-dopa + O2 = 2 L-dopaquinone + 2 H2O</text>
        <dbReference type="Rhea" id="RHEA:34287"/>
        <dbReference type="ChEBI" id="CHEBI:15377"/>
        <dbReference type="ChEBI" id="CHEBI:15379"/>
        <dbReference type="ChEBI" id="CHEBI:57504"/>
        <dbReference type="ChEBI" id="CHEBI:57924"/>
        <dbReference type="EC" id="1.14.18.1"/>
    </reaction>
</comment>
<dbReference type="PANTHER" id="PTHR11474">
    <property type="entry name" value="TYROSINASE FAMILY MEMBER"/>
    <property type="match status" value="1"/>
</dbReference>
<dbReference type="EMBL" id="MU005958">
    <property type="protein sequence ID" value="KAF2863995.1"/>
    <property type="molecule type" value="Genomic_DNA"/>
</dbReference>
<feature type="domain" description="Tyrosinase copper-binding" evidence="13">
    <location>
        <begin position="324"/>
        <end position="335"/>
    </location>
</feature>
<dbReference type="Pfam" id="PF18132">
    <property type="entry name" value="Tyrosinase_C"/>
    <property type="match status" value="1"/>
</dbReference>
<dbReference type="OrthoDB" id="6132182at2759"/>
<evidence type="ECO:0000256" key="3">
    <source>
        <dbReference type="ARBA" id="ARBA00011906"/>
    </source>
</evidence>
<sequence length="679" mass="74063">MKFLSLATGLALFGQHVLAHTVPADLDAGEGIERRQSQIVVTTGASGSVQPRLEIRQMLYDQPDQWNLMLLALQAYYKQKSTDPTSYYQIAGIHGVPQQNYNNVGKCSTCSNTDGYCTHDSILFPSWHRVYIAHFEQQFVALAKQIASQYTGSMKTRMQQAANTIRWPYWDWAAIPPNKKPVFPEIFTQSTISVNSPTGQITITNPLYRADIADISKLVYTPFTSWPSTLRYPNSNSRSASSQPNKAVSAFSNVRSSLQDQVYQLFTSCDDYAHFSNDMADSSSTSCSNSLEGIHNTIHTLVGGAGSSSVSGGHMTYLSMAAFDPVFWLHHCNVDRIFALWQSQHDSYGGSQTAPHNTWTIAQGTNQNSNSKLTPFYKDTRGNFWTTNDVEDWTVFKYTYPEFVSGDGSSSTVARYINQLYGPGASAVAGSIKPRDISSNLFSSVPPTQAQNGSLFQYVANVHAPRYALNGSYTIHVFDGSPKIDDPDCWLEDDHLIGIMGVLASPSMQGADVVAAGSIPLTRKLTNVLNSGKLGDLSQGSVGPFLEKQFLWRIRGPDGKAVAPESLDGFKVAVYSSTYTQPKGDKLPTWSQFFPVYRATENRPGGAAPNNPLFPPGSPQTLGSPFHGPPNHFPHGPPMGGPPDIAQGAADLFGALAKGRPRLPHGPPGMPPFLNHPSS</sequence>
<keyword evidence="7 14" id="KW-0503">Monooxygenase</keyword>
<dbReference type="InterPro" id="IPR050316">
    <property type="entry name" value="Tyrosinase/Hemocyanin"/>
</dbReference>
<evidence type="ECO:0000313" key="14">
    <source>
        <dbReference type="EMBL" id="KAF2863995.1"/>
    </source>
</evidence>
<dbReference type="Proteomes" id="UP000799421">
    <property type="component" value="Unassembled WGS sequence"/>
</dbReference>
<dbReference type="Gene3D" id="2.60.310.20">
    <property type="match status" value="1"/>
</dbReference>